<dbReference type="EMBL" id="JAFHDT010000003">
    <property type="protein sequence ID" value="KAI7811889.1"/>
    <property type="molecule type" value="Genomic_DNA"/>
</dbReference>
<evidence type="ECO:0000256" key="9">
    <source>
        <dbReference type="PIRSR" id="PIRSR038193-3"/>
    </source>
</evidence>
<evidence type="ECO:0000256" key="2">
    <source>
        <dbReference type="ARBA" id="ARBA00008871"/>
    </source>
</evidence>
<evidence type="ECO:0000256" key="6">
    <source>
        <dbReference type="PIRNR" id="PIRNR038193"/>
    </source>
</evidence>
<dbReference type="SUPFAM" id="SSF51445">
    <property type="entry name" value="(Trans)glycosidases"/>
    <property type="match status" value="1"/>
</dbReference>
<dbReference type="InterPro" id="IPR018155">
    <property type="entry name" value="Hyaluronidase"/>
</dbReference>
<feature type="active site" description="Proton donor" evidence="7">
    <location>
        <position position="138"/>
    </location>
</feature>
<comment type="caution">
    <text evidence="12">The sequence shown here is derived from an EMBL/GenBank/DDBJ whole genome shotgun (WGS) entry which is preliminary data.</text>
</comment>
<dbReference type="Proteomes" id="UP001059041">
    <property type="component" value="Linkage Group LG3"/>
</dbReference>
<evidence type="ECO:0000256" key="8">
    <source>
        <dbReference type="PIRSR" id="PIRSR038193-2"/>
    </source>
</evidence>
<evidence type="ECO:0000256" key="4">
    <source>
        <dbReference type="ARBA" id="ARBA00023157"/>
    </source>
</evidence>
<dbReference type="Pfam" id="PF01630">
    <property type="entry name" value="Glyco_hydro_56"/>
    <property type="match status" value="1"/>
</dbReference>
<reference evidence="12" key="1">
    <citation type="submission" date="2021-02" db="EMBL/GenBank/DDBJ databases">
        <title>Comparative genomics reveals that relaxation of natural selection precedes convergent phenotypic evolution of cavefish.</title>
        <authorList>
            <person name="Peng Z."/>
        </authorList>
    </citation>
    <scope>NUCLEOTIDE SEQUENCE</scope>
    <source>
        <tissue evidence="12">Muscle</tissue>
    </source>
</reference>
<sequence>MFSIQSGSPVHLTTLISLLGFLDIALSLPPTQPPIFKDTPYSVIWNAPTEVCKRLEISLDTSAFQAVTTPSSVPDQFLFLFYSQRLGLYPYVNPDTKEEFNGGIPQKGNLAASLLKALDDVTKYIPESSPGLAVIDWEEWRPLWARNWDSKEIYRKLSIQYVQETNPSLSSSEALALAKQQFQAAARAYIESTVKLGIKMRPEYLWGYYLFPDSYNYGWDQPGYTGECPEQEQTLNDELLWLWNASTALFPSAYLPLALRNNRNAAHFVRGRVQEAVRVSALPKHLYTSPIYVYLRPLFRDQSEIYLSEMDLVNTIGESAVLGASGAVLWGASADYNDKESCEALAAYLPSTLNPYITNVTAAAKLCSSMLCQNNGRCVRKNPQTNTYLHLNPNHFNILKVRGKYLAVGTPSLSDITNFVDSFICQCYAGQKCSAKIPESLPTTPLVTLGITPEGVNYVYF</sequence>
<keyword evidence="4 9" id="KW-1015">Disulfide bond</keyword>
<keyword evidence="5 10" id="KW-0326">Glycosidase</keyword>
<dbReference type="InterPro" id="IPR017853">
    <property type="entry name" value="GH"/>
</dbReference>
<dbReference type="Gene3D" id="3.20.20.70">
    <property type="entry name" value="Aldolase class I"/>
    <property type="match status" value="1"/>
</dbReference>
<dbReference type="AlphaFoldDB" id="A0A9W8CA11"/>
<gene>
    <name evidence="12" type="ORF">IRJ41_022162</name>
</gene>
<comment type="catalytic activity">
    <reaction evidence="1 10">
        <text>Random hydrolysis of (1-&gt;4)-linkages between N-acetyl-beta-D-glucosamine and D-glucuronate residues in hyaluronate.</text>
        <dbReference type="EC" id="3.2.1.35"/>
    </reaction>
</comment>
<evidence type="ECO:0000256" key="7">
    <source>
        <dbReference type="PIRSR" id="PIRSR038193-1"/>
    </source>
</evidence>
<evidence type="ECO:0000256" key="11">
    <source>
        <dbReference type="SAM" id="SignalP"/>
    </source>
</evidence>
<evidence type="ECO:0000256" key="1">
    <source>
        <dbReference type="ARBA" id="ARBA00000251"/>
    </source>
</evidence>
<evidence type="ECO:0000313" key="12">
    <source>
        <dbReference type="EMBL" id="KAI7811889.1"/>
    </source>
</evidence>
<keyword evidence="3 10" id="KW-0378">Hydrolase</keyword>
<feature type="glycosylation site" description="N-linked (GlcNAc...) asparagine" evidence="8">
    <location>
        <position position="359"/>
    </location>
</feature>
<feature type="disulfide bond" evidence="9">
    <location>
        <begin position="427"/>
        <end position="433"/>
    </location>
</feature>
<organism evidence="12 13">
    <name type="scientific">Triplophysa rosa</name>
    <name type="common">Cave loach</name>
    <dbReference type="NCBI Taxonomy" id="992332"/>
    <lineage>
        <taxon>Eukaryota</taxon>
        <taxon>Metazoa</taxon>
        <taxon>Chordata</taxon>
        <taxon>Craniata</taxon>
        <taxon>Vertebrata</taxon>
        <taxon>Euteleostomi</taxon>
        <taxon>Actinopterygii</taxon>
        <taxon>Neopterygii</taxon>
        <taxon>Teleostei</taxon>
        <taxon>Ostariophysi</taxon>
        <taxon>Cypriniformes</taxon>
        <taxon>Nemacheilidae</taxon>
        <taxon>Triplophysa</taxon>
    </lineage>
</organism>
<dbReference type="PIRSF" id="PIRSF038193">
    <property type="entry name" value="Hyaluronidase"/>
    <property type="match status" value="1"/>
</dbReference>
<dbReference type="GO" id="GO:0030214">
    <property type="term" value="P:hyaluronan catabolic process"/>
    <property type="evidence" value="ECO:0007669"/>
    <property type="project" value="TreeGrafter"/>
</dbReference>
<evidence type="ECO:0000256" key="3">
    <source>
        <dbReference type="ARBA" id="ARBA00022801"/>
    </source>
</evidence>
<dbReference type="PANTHER" id="PTHR11769:SF20">
    <property type="entry name" value="HYALURONIDASE PH-20"/>
    <property type="match status" value="1"/>
</dbReference>
<proteinExistence type="inferred from homology"/>
<name>A0A9W8CA11_TRIRA</name>
<feature type="signal peptide" evidence="11">
    <location>
        <begin position="1"/>
        <end position="27"/>
    </location>
</feature>
<dbReference type="InterPro" id="IPR013785">
    <property type="entry name" value="Aldolase_TIM"/>
</dbReference>
<dbReference type="GO" id="GO:0005975">
    <property type="term" value="P:carbohydrate metabolic process"/>
    <property type="evidence" value="ECO:0007669"/>
    <property type="project" value="UniProtKB-UniRule"/>
</dbReference>
<dbReference type="GO" id="GO:0004415">
    <property type="term" value="F:hyalurononglucosaminidase activity"/>
    <property type="evidence" value="ECO:0007669"/>
    <property type="project" value="UniProtKB-UniRule"/>
</dbReference>
<feature type="disulfide bond" evidence="9">
    <location>
        <begin position="372"/>
        <end position="425"/>
    </location>
</feature>
<evidence type="ECO:0000313" key="13">
    <source>
        <dbReference type="Proteomes" id="UP001059041"/>
    </source>
</evidence>
<feature type="chain" id="PRO_5040745003" description="Hyaluronidase" evidence="11">
    <location>
        <begin position="28"/>
        <end position="461"/>
    </location>
</feature>
<keyword evidence="13" id="KW-1185">Reference proteome</keyword>
<dbReference type="EC" id="3.2.1.35" evidence="10"/>
<protein>
    <recommendedName>
        <fullName evidence="10">Hyaluronidase</fullName>
        <ecNumber evidence="10">3.2.1.35</ecNumber>
    </recommendedName>
</protein>
<dbReference type="GO" id="GO:0001669">
    <property type="term" value="C:acrosomal vesicle"/>
    <property type="evidence" value="ECO:0007669"/>
    <property type="project" value="TreeGrafter"/>
</dbReference>
<feature type="disulfide bond" evidence="9">
    <location>
        <begin position="52"/>
        <end position="342"/>
    </location>
</feature>
<dbReference type="PANTHER" id="PTHR11769">
    <property type="entry name" value="HYALURONIDASE"/>
    <property type="match status" value="1"/>
</dbReference>
<evidence type="ECO:0000256" key="10">
    <source>
        <dbReference type="RuleBase" id="RU610713"/>
    </source>
</evidence>
<comment type="similarity">
    <text evidence="2 6 10">Belongs to the glycosyl hydrolase 56 family.</text>
</comment>
<keyword evidence="11" id="KW-0732">Signal</keyword>
<feature type="disulfide bond" evidence="9">
    <location>
        <begin position="367"/>
        <end position="378"/>
    </location>
</feature>
<accession>A0A9W8CA11</accession>
<evidence type="ECO:0000256" key="5">
    <source>
        <dbReference type="ARBA" id="ARBA00023295"/>
    </source>
</evidence>
<dbReference type="FunFam" id="3.20.20.70:FF:000065">
    <property type="entry name" value="Hyaluronidase"/>
    <property type="match status" value="1"/>
</dbReference>
<dbReference type="PRINTS" id="PR00846">
    <property type="entry name" value="GLHYDRLASE56"/>
</dbReference>